<dbReference type="EMBL" id="JASSQD010000003">
    <property type="protein sequence ID" value="MDK9559138.1"/>
    <property type="molecule type" value="Genomic_DNA"/>
</dbReference>
<comment type="caution">
    <text evidence="1">The sequence shown here is derived from an EMBL/GenBank/DDBJ whole genome shotgun (WGS) entry which is preliminary data.</text>
</comment>
<proteinExistence type="predicted"/>
<accession>A0ABT7HFI7</accession>
<gene>
    <name evidence="1" type="ORF">QQF73_16005</name>
</gene>
<evidence type="ECO:0000313" key="1">
    <source>
        <dbReference type="EMBL" id="MDK9559138.1"/>
    </source>
</evidence>
<protein>
    <recommendedName>
        <fullName evidence="3">Lipoprotein</fullName>
    </recommendedName>
</protein>
<keyword evidence="2" id="KW-1185">Reference proteome</keyword>
<organism evidence="1 2">
    <name type="scientific">Marinobacter albus</name>
    <dbReference type="NCBI Taxonomy" id="3030833"/>
    <lineage>
        <taxon>Bacteria</taxon>
        <taxon>Pseudomonadati</taxon>
        <taxon>Pseudomonadota</taxon>
        <taxon>Gammaproteobacteria</taxon>
        <taxon>Pseudomonadales</taxon>
        <taxon>Marinobacteraceae</taxon>
        <taxon>Marinobacter</taxon>
    </lineage>
</organism>
<name>A0ABT7HFI7_9GAMM</name>
<dbReference type="Proteomes" id="UP001223547">
    <property type="component" value="Unassembled WGS sequence"/>
</dbReference>
<evidence type="ECO:0000313" key="2">
    <source>
        <dbReference type="Proteomes" id="UP001223547"/>
    </source>
</evidence>
<dbReference type="RefSeq" id="WP_219868344.1">
    <property type="nucleotide sequence ID" value="NZ_JASSQD010000003.1"/>
</dbReference>
<evidence type="ECO:0008006" key="3">
    <source>
        <dbReference type="Google" id="ProtNLM"/>
    </source>
</evidence>
<reference evidence="1 2" key="1">
    <citation type="submission" date="2023-05" db="EMBL/GenBank/DDBJ databases">
        <title>Marinobacter albus sp. nov., a marine bacterium isolated from sand in a coastal intertidal zone of huludao.</title>
        <authorList>
            <person name="Deng T."/>
        </authorList>
    </citation>
    <scope>NUCLEOTIDE SEQUENCE [LARGE SCALE GENOMIC DNA]</scope>
    <source>
        <strain evidence="1 2">M216</strain>
    </source>
</reference>
<sequence length="100" mass="11126">MNVLLLAAVVNGLAACAAFREPTYGEQIEDEGMALREVGAQWSKGESLVEKGEERIRSGQERIREGERMVEEGREMTREGTELMRASKLRYEEGGGDSAY</sequence>